<dbReference type="SUPFAM" id="SSF49265">
    <property type="entry name" value="Fibronectin type III"/>
    <property type="match status" value="2"/>
</dbReference>
<dbReference type="Gene3D" id="2.60.40.10">
    <property type="entry name" value="Immunoglobulins"/>
    <property type="match status" value="2"/>
</dbReference>
<dbReference type="RefSeq" id="XP_034073661.1">
    <property type="nucleotide sequence ID" value="XM_034217770.1"/>
</dbReference>
<name>A0A6P8U9Z9_GYMAC</name>
<dbReference type="GO" id="GO:0005886">
    <property type="term" value="C:plasma membrane"/>
    <property type="evidence" value="ECO:0007669"/>
    <property type="project" value="TreeGrafter"/>
</dbReference>
<keyword evidence="3" id="KW-1185">Reference proteome</keyword>
<dbReference type="OrthoDB" id="8704831at2759"/>
<dbReference type="AlphaFoldDB" id="A0A6P8U9Z9"/>
<gene>
    <name evidence="4" type="primary">crfb16</name>
</gene>
<evidence type="ECO:0000313" key="4">
    <source>
        <dbReference type="RefSeq" id="XP_034073661.1"/>
    </source>
</evidence>
<dbReference type="GeneID" id="117547199"/>
<dbReference type="PANTHER" id="PTHR20859">
    <property type="entry name" value="INTERFERON/INTERLEUKIN RECEPTOR"/>
    <property type="match status" value="1"/>
</dbReference>
<dbReference type="InParanoid" id="A0A6P8U9Z9"/>
<evidence type="ECO:0000256" key="1">
    <source>
        <dbReference type="SAM" id="Phobius"/>
    </source>
</evidence>
<dbReference type="Proteomes" id="UP000515161">
    <property type="component" value="Unplaced"/>
</dbReference>
<dbReference type="InterPro" id="IPR013783">
    <property type="entry name" value="Ig-like_fold"/>
</dbReference>
<dbReference type="FunCoup" id="A0A6P8U9Z9">
    <property type="interactions" value="527"/>
</dbReference>
<dbReference type="GO" id="GO:0042015">
    <property type="term" value="F:interleukin-20 binding"/>
    <property type="evidence" value="ECO:0007669"/>
    <property type="project" value="TreeGrafter"/>
</dbReference>
<dbReference type="PANTHER" id="PTHR20859:SF48">
    <property type="entry name" value="INTERLEUKIN-20 RECEPTOR SUBUNIT BETA"/>
    <property type="match status" value="1"/>
</dbReference>
<dbReference type="KEGG" id="gacu:117547199"/>
<feature type="transmembrane region" description="Helical" evidence="1">
    <location>
        <begin position="259"/>
        <end position="276"/>
    </location>
</feature>
<keyword evidence="4" id="KW-0675">Receptor</keyword>
<sequence>MVVFSPLDPEKMWTNVSVLLNARFWTCWTSNPGSGDRYPPVMNLLLVVLLHFAHCVFALPAPSGVFMESVDMSHFLKWLPLQGACRTAALYSVQFQGEFELLVQNGNWVNATECQLTSDPRCDVTIELGSDSDYSLRVRAKCGAATSAWTELSAPFNRKDTVLTAPEMSVMAVGDSLQVSFGKLPLNADVCVTVWRRGQEAVVHWVPAEQRVLSVPGLQVAQYCVRAQTVLQDQNRSDSTNEQCISITGADAPWRKPTAVLLSVVFTAGFLFAVFWCVAHCHPDRCKTFFRKEPLPHSLKPDWVIQIPISPEDVELCERIQVCSDCPSEDL</sequence>
<protein>
    <submittedName>
        <fullName evidence="4">Cytokine receptor family member B16</fullName>
    </submittedName>
</protein>
<keyword evidence="1" id="KW-0812">Transmembrane</keyword>
<evidence type="ECO:0000313" key="3">
    <source>
        <dbReference type="Proteomes" id="UP000515161"/>
    </source>
</evidence>
<dbReference type="InterPro" id="IPR003961">
    <property type="entry name" value="FN3_dom"/>
</dbReference>
<reference evidence="4" key="1">
    <citation type="submission" date="2025-08" db="UniProtKB">
        <authorList>
            <consortium name="RefSeq"/>
        </authorList>
    </citation>
    <scope>IDENTIFICATION</scope>
</reference>
<organism evidence="3 4">
    <name type="scientific">Gymnodraco acuticeps</name>
    <name type="common">Antarctic dragonfish</name>
    <dbReference type="NCBI Taxonomy" id="8218"/>
    <lineage>
        <taxon>Eukaryota</taxon>
        <taxon>Metazoa</taxon>
        <taxon>Chordata</taxon>
        <taxon>Craniata</taxon>
        <taxon>Vertebrata</taxon>
        <taxon>Euteleostomi</taxon>
        <taxon>Actinopterygii</taxon>
        <taxon>Neopterygii</taxon>
        <taxon>Teleostei</taxon>
        <taxon>Neoteleostei</taxon>
        <taxon>Acanthomorphata</taxon>
        <taxon>Eupercaria</taxon>
        <taxon>Perciformes</taxon>
        <taxon>Notothenioidei</taxon>
        <taxon>Bathydraconidae</taxon>
        <taxon>Gymnodraco</taxon>
    </lineage>
</organism>
<dbReference type="Pfam" id="PF01108">
    <property type="entry name" value="Tissue_fac"/>
    <property type="match status" value="1"/>
</dbReference>
<keyword evidence="1" id="KW-0472">Membrane</keyword>
<dbReference type="InterPro" id="IPR036116">
    <property type="entry name" value="FN3_sf"/>
</dbReference>
<dbReference type="InterPro" id="IPR050650">
    <property type="entry name" value="Type-II_Cytokine-TF_Rcpt"/>
</dbReference>
<feature type="domain" description="Fibronectin type-III" evidence="2">
    <location>
        <begin position="45"/>
        <end position="149"/>
    </location>
</feature>
<evidence type="ECO:0000259" key="2">
    <source>
        <dbReference type="Pfam" id="PF01108"/>
    </source>
</evidence>
<proteinExistence type="predicted"/>
<keyword evidence="1" id="KW-1133">Transmembrane helix</keyword>
<dbReference type="GO" id="GO:0004896">
    <property type="term" value="F:cytokine receptor activity"/>
    <property type="evidence" value="ECO:0007669"/>
    <property type="project" value="TreeGrafter"/>
</dbReference>
<accession>A0A6P8U9Z9</accession>
<dbReference type="CTD" id="100174902"/>